<dbReference type="InterPro" id="IPR043682">
    <property type="entry name" value="RqcH_bacterial"/>
</dbReference>
<reference evidence="7 8" key="1">
    <citation type="submission" date="2016-08" db="EMBL/GenBank/DDBJ databases">
        <title>Novel Firmicute Genomes.</title>
        <authorList>
            <person name="Poppleton D.I."/>
            <person name="Gribaldo S."/>
        </authorList>
    </citation>
    <scope>NUCLEOTIDE SEQUENCE [LARGE SCALE GENOMIC DNA]</scope>
    <source>
        <strain evidence="7 8">RAOx-1</strain>
    </source>
</reference>
<dbReference type="HAMAP" id="MF_00844_B">
    <property type="entry name" value="RqcH_B"/>
    <property type="match status" value="1"/>
</dbReference>
<dbReference type="GO" id="GO:0043023">
    <property type="term" value="F:ribosomal large subunit binding"/>
    <property type="evidence" value="ECO:0007669"/>
    <property type="project" value="UniProtKB-UniRule"/>
</dbReference>
<keyword evidence="1 5" id="KW-0820">tRNA-binding</keyword>
<gene>
    <name evidence="5" type="primary">rqcH</name>
    <name evidence="7" type="ORF">BEP19_06925</name>
</gene>
<keyword evidence="3 5" id="KW-0694">RNA-binding</keyword>
<sequence>MAFDGLVTRAVVEECHAALASGRISRIYQPSDTDIVLQIRANGKNKRLLLSANLTFPRIHLTTEEFTNPLEPPMFCMLLRKHCDGAIIESFEQPGLERVIHMNLRARDELGDWKQRKIIIEIMGRHSNIILLDVERNMILDGIHHVTPGMSSHRVVLPGRPYIEPPEQGKLNPLTSSKEDFIRSFDYNAGRLDRQIVDRFSGISPLVSREIIHRAGVSSRDSLWKAFEQLINQAKHHEYHPEIVLTKNRTSFSITRLSHLGESDIQSFESISECLEAFFAGRAERDSVRQKAADLFRFVSNELDKNRKKMVKLEDTRKQADEADRYRLYGELLTAHMHELKPGDKTANVINYYEEDTPPLTIPLDSLQTPAENAQAYFKRYNKAKNSIQAVEHQMNLAEQEIEYFDSIAQQLENASLDDIEEIREELMEGGYLRSRGRKQSRRKKPAKPTLEKYISSDGIEILVGKNNRQNDYLTNRLARSTDTWLHTKDLPGSHVVIRADEFSEQTLLEAATLAAYFSKARGSTQIPVDYTFVRHVRKPSGAKPGYVIYDNQKTIYVTGEATLTPERNSK</sequence>
<proteinExistence type="inferred from homology"/>
<dbReference type="RefSeq" id="WP_120189396.1">
    <property type="nucleotide sequence ID" value="NZ_MCHY01000008.1"/>
</dbReference>
<dbReference type="Gene3D" id="2.30.310.10">
    <property type="entry name" value="ibrinogen binding protein from staphylococcus aureus domain"/>
    <property type="match status" value="1"/>
</dbReference>
<dbReference type="Pfam" id="PF05670">
    <property type="entry name" value="NFACT-R_1"/>
    <property type="match status" value="1"/>
</dbReference>
<dbReference type="PANTHER" id="PTHR15239">
    <property type="entry name" value="NUCLEAR EXPORT MEDIATOR FACTOR NEMF"/>
    <property type="match status" value="1"/>
</dbReference>
<evidence type="ECO:0000259" key="6">
    <source>
        <dbReference type="Pfam" id="PF05670"/>
    </source>
</evidence>
<comment type="caution">
    <text evidence="7">The sequence shown here is derived from an EMBL/GenBank/DDBJ whole genome shotgun (WGS) entry which is preliminary data.</text>
</comment>
<comment type="similarity">
    <text evidence="5">Belongs to the NEMF family.</text>
</comment>
<dbReference type="Pfam" id="PF05833">
    <property type="entry name" value="NFACT_N"/>
    <property type="match status" value="1"/>
</dbReference>
<evidence type="ECO:0000256" key="2">
    <source>
        <dbReference type="ARBA" id="ARBA00022730"/>
    </source>
</evidence>
<keyword evidence="8" id="KW-1185">Reference proteome</keyword>
<dbReference type="Gene3D" id="3.40.970.40">
    <property type="entry name" value="fibrinogen binding protein from staphylococcus aureus domain like"/>
    <property type="match status" value="1"/>
</dbReference>
<dbReference type="GO" id="GO:0072344">
    <property type="term" value="P:rescue of stalled ribosome"/>
    <property type="evidence" value="ECO:0007669"/>
    <property type="project" value="UniProtKB-UniRule"/>
</dbReference>
<comment type="subunit">
    <text evidence="5">Associates with stalled 50S ribosomal subunits. Binds to RqcP.</text>
</comment>
<keyword evidence="2 5" id="KW-0699">rRNA-binding</keyword>
<dbReference type="GO" id="GO:0000049">
    <property type="term" value="F:tRNA binding"/>
    <property type="evidence" value="ECO:0007669"/>
    <property type="project" value="UniProtKB-UniRule"/>
</dbReference>
<dbReference type="InterPro" id="IPR051608">
    <property type="entry name" value="RQC_Subunit_NEMF"/>
</dbReference>
<evidence type="ECO:0000313" key="7">
    <source>
        <dbReference type="EMBL" id="RKD24134.1"/>
    </source>
</evidence>
<evidence type="ECO:0000256" key="1">
    <source>
        <dbReference type="ARBA" id="ARBA00022555"/>
    </source>
</evidence>
<accession>A0A419SJB3</accession>
<dbReference type="FunFam" id="2.30.310.10:FF:000004">
    <property type="entry name" value="Fibronectin-binding protein A"/>
    <property type="match status" value="1"/>
</dbReference>
<dbReference type="OrthoDB" id="9766163at2"/>
<dbReference type="GO" id="GO:0019843">
    <property type="term" value="F:rRNA binding"/>
    <property type="evidence" value="ECO:0007669"/>
    <property type="project" value="UniProtKB-UniRule"/>
</dbReference>
<protein>
    <recommendedName>
        <fullName evidence="5">Rqc2 homolog RqcH</fullName>
        <shortName evidence="5">RqcH</shortName>
    </recommendedName>
</protein>
<name>A0A419SJB3_9BACL</name>
<dbReference type="GO" id="GO:1990112">
    <property type="term" value="C:RQC complex"/>
    <property type="evidence" value="ECO:0007669"/>
    <property type="project" value="TreeGrafter"/>
</dbReference>
<evidence type="ECO:0000256" key="5">
    <source>
        <dbReference type="HAMAP-Rule" id="MF_00844"/>
    </source>
</evidence>
<dbReference type="AlphaFoldDB" id="A0A419SJB3"/>
<dbReference type="PANTHER" id="PTHR15239:SF6">
    <property type="entry name" value="RIBOSOME QUALITY CONTROL COMPLEX SUBUNIT NEMF"/>
    <property type="match status" value="1"/>
</dbReference>
<evidence type="ECO:0000256" key="3">
    <source>
        <dbReference type="ARBA" id="ARBA00022884"/>
    </source>
</evidence>
<feature type="domain" description="NFACT RNA-binding" evidence="6">
    <location>
        <begin position="454"/>
        <end position="542"/>
    </location>
</feature>
<evidence type="ECO:0000313" key="8">
    <source>
        <dbReference type="Proteomes" id="UP000284219"/>
    </source>
</evidence>
<keyword evidence="4 5" id="KW-0648">Protein biosynthesis</keyword>
<organism evidence="7 8">
    <name type="scientific">Ammoniphilus oxalaticus</name>
    <dbReference type="NCBI Taxonomy" id="66863"/>
    <lineage>
        <taxon>Bacteria</taxon>
        <taxon>Bacillati</taxon>
        <taxon>Bacillota</taxon>
        <taxon>Bacilli</taxon>
        <taxon>Bacillales</taxon>
        <taxon>Paenibacillaceae</taxon>
        <taxon>Aneurinibacillus group</taxon>
        <taxon>Ammoniphilus</taxon>
    </lineage>
</organism>
<dbReference type="EMBL" id="MCHY01000008">
    <property type="protein sequence ID" value="RKD24134.1"/>
    <property type="molecule type" value="Genomic_DNA"/>
</dbReference>
<dbReference type="Gene3D" id="1.10.8.50">
    <property type="match status" value="1"/>
</dbReference>
<dbReference type="InterPro" id="IPR008532">
    <property type="entry name" value="NFACT_RNA-bd"/>
</dbReference>
<dbReference type="Proteomes" id="UP000284219">
    <property type="component" value="Unassembled WGS sequence"/>
</dbReference>
<evidence type="ECO:0000256" key="4">
    <source>
        <dbReference type="ARBA" id="ARBA00022917"/>
    </source>
</evidence>
<comment type="function">
    <text evidence="5">Key component of the ribosome quality control system (RQC), a ribosome-associated complex that mediates the extraction of incompletely synthesized nascent chains from stalled ribosomes and their subsequent degradation. RqcH recruits Ala-charged tRNA, and with RqcP directs the elongation of stalled nascent chains on 50S ribosomal subunits, leading to non-templated C-terminal alanine extensions (Ala tail). The Ala tail promotes nascent chain degradation. May add between 1 and at least 8 Ala residues. Binds to stalled 50S ribosomal subunits.</text>
</comment>